<dbReference type="InParanoid" id="A0A0C3F546"/>
<dbReference type="EMBL" id="KN833052">
    <property type="protein sequence ID" value="KIM75016.1"/>
    <property type="molecule type" value="Genomic_DNA"/>
</dbReference>
<evidence type="ECO:0000313" key="3">
    <source>
        <dbReference type="Proteomes" id="UP000054166"/>
    </source>
</evidence>
<proteinExistence type="predicted"/>
<dbReference type="HOGENOM" id="CLU_2347489_0_0_1"/>
<evidence type="ECO:0000256" key="1">
    <source>
        <dbReference type="SAM" id="Phobius"/>
    </source>
</evidence>
<dbReference type="Proteomes" id="UP000054166">
    <property type="component" value="Unassembled WGS sequence"/>
</dbReference>
<feature type="transmembrane region" description="Helical" evidence="1">
    <location>
        <begin position="72"/>
        <end position="92"/>
    </location>
</feature>
<dbReference type="AlphaFoldDB" id="A0A0C3F546"/>
<keyword evidence="1" id="KW-1133">Transmembrane helix</keyword>
<accession>A0A0C3F546</accession>
<name>A0A0C3F546_PILCF</name>
<keyword evidence="1" id="KW-0812">Transmembrane</keyword>
<reference evidence="3" key="2">
    <citation type="submission" date="2015-01" db="EMBL/GenBank/DDBJ databases">
        <title>Evolutionary Origins and Diversification of the Mycorrhizal Mutualists.</title>
        <authorList>
            <consortium name="DOE Joint Genome Institute"/>
            <consortium name="Mycorrhizal Genomics Consortium"/>
            <person name="Kohler A."/>
            <person name="Kuo A."/>
            <person name="Nagy L.G."/>
            <person name="Floudas D."/>
            <person name="Copeland A."/>
            <person name="Barry K.W."/>
            <person name="Cichocki N."/>
            <person name="Veneault-Fourrey C."/>
            <person name="LaButti K."/>
            <person name="Lindquist E.A."/>
            <person name="Lipzen A."/>
            <person name="Lundell T."/>
            <person name="Morin E."/>
            <person name="Murat C."/>
            <person name="Riley R."/>
            <person name="Ohm R."/>
            <person name="Sun H."/>
            <person name="Tunlid A."/>
            <person name="Henrissat B."/>
            <person name="Grigoriev I.V."/>
            <person name="Hibbett D.S."/>
            <person name="Martin F."/>
        </authorList>
    </citation>
    <scope>NUCLEOTIDE SEQUENCE [LARGE SCALE GENOMIC DNA]</scope>
    <source>
        <strain evidence="3">F 1598</strain>
    </source>
</reference>
<keyword evidence="3" id="KW-1185">Reference proteome</keyword>
<organism evidence="2 3">
    <name type="scientific">Piloderma croceum (strain F 1598)</name>
    <dbReference type="NCBI Taxonomy" id="765440"/>
    <lineage>
        <taxon>Eukaryota</taxon>
        <taxon>Fungi</taxon>
        <taxon>Dikarya</taxon>
        <taxon>Basidiomycota</taxon>
        <taxon>Agaricomycotina</taxon>
        <taxon>Agaricomycetes</taxon>
        <taxon>Agaricomycetidae</taxon>
        <taxon>Atheliales</taxon>
        <taxon>Atheliaceae</taxon>
        <taxon>Piloderma</taxon>
    </lineage>
</organism>
<gene>
    <name evidence="2" type="ORF">PILCRDRAFT_827719</name>
</gene>
<reference evidence="2 3" key="1">
    <citation type="submission" date="2014-04" db="EMBL/GenBank/DDBJ databases">
        <authorList>
            <consortium name="DOE Joint Genome Institute"/>
            <person name="Kuo A."/>
            <person name="Tarkka M."/>
            <person name="Buscot F."/>
            <person name="Kohler A."/>
            <person name="Nagy L.G."/>
            <person name="Floudas D."/>
            <person name="Copeland A."/>
            <person name="Barry K.W."/>
            <person name="Cichocki N."/>
            <person name="Veneault-Fourrey C."/>
            <person name="LaButti K."/>
            <person name="Lindquist E.A."/>
            <person name="Lipzen A."/>
            <person name="Lundell T."/>
            <person name="Morin E."/>
            <person name="Murat C."/>
            <person name="Sun H."/>
            <person name="Tunlid A."/>
            <person name="Henrissat B."/>
            <person name="Grigoriev I.V."/>
            <person name="Hibbett D.S."/>
            <person name="Martin F."/>
            <person name="Nordberg H.P."/>
            <person name="Cantor M.N."/>
            <person name="Hua S.X."/>
        </authorList>
    </citation>
    <scope>NUCLEOTIDE SEQUENCE [LARGE SCALE GENOMIC DNA]</scope>
    <source>
        <strain evidence="2 3">F 1598</strain>
    </source>
</reference>
<protein>
    <submittedName>
        <fullName evidence="2">Uncharacterized protein</fullName>
    </submittedName>
</protein>
<keyword evidence="1" id="KW-0472">Membrane</keyword>
<sequence>MKHLCDVHAAATLSTRTHEAEHERGEGKICEGMRFHGLTPLEHPSLIGSRLVACASLNHQGVSATLSRGTGVSLSLLLLASSLVSPFIYHIFGSPFN</sequence>
<evidence type="ECO:0000313" key="2">
    <source>
        <dbReference type="EMBL" id="KIM75016.1"/>
    </source>
</evidence>